<organism evidence="2 3">
    <name type="scientific">Gryllotalpicola reticulitermitis</name>
    <dbReference type="NCBI Taxonomy" id="1184153"/>
    <lineage>
        <taxon>Bacteria</taxon>
        <taxon>Bacillati</taxon>
        <taxon>Actinomycetota</taxon>
        <taxon>Actinomycetes</taxon>
        <taxon>Micrococcales</taxon>
        <taxon>Microbacteriaceae</taxon>
        <taxon>Gryllotalpicola</taxon>
    </lineage>
</organism>
<evidence type="ECO:0000313" key="2">
    <source>
        <dbReference type="EMBL" id="MFC4242391.1"/>
    </source>
</evidence>
<proteinExistence type="predicted"/>
<dbReference type="Pfam" id="PF20471">
    <property type="entry name" value="DUF6716"/>
    <property type="match status" value="1"/>
</dbReference>
<feature type="region of interest" description="Disordered" evidence="1">
    <location>
        <begin position="415"/>
        <end position="436"/>
    </location>
</feature>
<evidence type="ECO:0000313" key="3">
    <source>
        <dbReference type="Proteomes" id="UP001595900"/>
    </source>
</evidence>
<dbReference type="EMBL" id="JBHSCN010000002">
    <property type="protein sequence ID" value="MFC4242391.1"/>
    <property type="molecule type" value="Genomic_DNA"/>
</dbReference>
<keyword evidence="3" id="KW-1185">Reference proteome</keyword>
<name>A0ABV8Q4H1_9MICO</name>
<dbReference type="Proteomes" id="UP001595900">
    <property type="component" value="Unassembled WGS sequence"/>
</dbReference>
<dbReference type="RefSeq" id="WP_390227222.1">
    <property type="nucleotide sequence ID" value="NZ_JBHSCN010000002.1"/>
</dbReference>
<sequence>MKRKLLGVIDSDSYAKWGAALLSRLDRDAWQVDLTVVGSRPAASAGQLASALVGTAFQADAVPRATLPEILDRLGREAYDAVFVSTSGAVAEAVITEITMKIRPRPVLLTGLPGISSPAKYKGIFRRAQADLFVLHSHREIREHRELVAARGMTHNFVLATLPFLEQLQTAGAAAPGRRDSIVFAAQPGVPWHLEERQAMAARLVEAARANPGLRVVLKVRALPGELQTHREKYPYPDLLPAGRPANLVVEAGPMSEHLARAVGFVTVSSTAAIEAIAAHVPSIVLTDFGVSGPMINTVFIGSNLLASSDELVAARFREVDPAWRQDNYFHDPAENNWQQQLDALAALRDVGALPDRPAQRTSSGGALRRAWDRKRAFGEHDHTALGYLAATIGYPMLYARRLLTSLRSPASAAPVIDETNDEATEGQVTAHAGRE</sequence>
<evidence type="ECO:0000256" key="1">
    <source>
        <dbReference type="SAM" id="MobiDB-lite"/>
    </source>
</evidence>
<accession>A0ABV8Q4H1</accession>
<dbReference type="InterPro" id="IPR046561">
    <property type="entry name" value="DUF6716"/>
</dbReference>
<reference evidence="3" key="1">
    <citation type="journal article" date="2019" name="Int. J. Syst. Evol. Microbiol.">
        <title>The Global Catalogue of Microorganisms (GCM) 10K type strain sequencing project: providing services to taxonomists for standard genome sequencing and annotation.</title>
        <authorList>
            <consortium name="The Broad Institute Genomics Platform"/>
            <consortium name="The Broad Institute Genome Sequencing Center for Infectious Disease"/>
            <person name="Wu L."/>
            <person name="Ma J."/>
        </authorList>
    </citation>
    <scope>NUCLEOTIDE SEQUENCE [LARGE SCALE GENOMIC DNA]</scope>
    <source>
        <strain evidence="3">CGMCC 1.10363</strain>
    </source>
</reference>
<protein>
    <submittedName>
        <fullName evidence="2">DUF6716 putative glycosyltransferase</fullName>
    </submittedName>
</protein>
<gene>
    <name evidence="2" type="ORF">ACFOYW_03320</name>
</gene>
<comment type="caution">
    <text evidence="2">The sequence shown here is derived from an EMBL/GenBank/DDBJ whole genome shotgun (WGS) entry which is preliminary data.</text>
</comment>